<feature type="compositionally biased region" description="Basic and acidic residues" evidence="2">
    <location>
        <begin position="52"/>
        <end position="65"/>
    </location>
</feature>
<evidence type="ECO:0000313" key="3">
    <source>
        <dbReference type="EMBL" id="KAJ2921298.1"/>
    </source>
</evidence>
<feature type="coiled-coil region" evidence="1">
    <location>
        <begin position="225"/>
        <end position="252"/>
    </location>
</feature>
<protein>
    <submittedName>
        <fullName evidence="3">Uncharacterized protein</fullName>
    </submittedName>
</protein>
<comment type="caution">
    <text evidence="3">The sequence shown here is derived from an EMBL/GenBank/DDBJ whole genome shotgun (WGS) entry which is preliminary data.</text>
</comment>
<dbReference type="Proteomes" id="UP001140091">
    <property type="component" value="Unassembled WGS sequence"/>
</dbReference>
<feature type="region of interest" description="Disordered" evidence="2">
    <location>
        <begin position="125"/>
        <end position="144"/>
    </location>
</feature>
<evidence type="ECO:0000313" key="4">
    <source>
        <dbReference type="Proteomes" id="UP001140091"/>
    </source>
</evidence>
<feature type="compositionally biased region" description="Basic and acidic residues" evidence="2">
    <location>
        <begin position="447"/>
        <end position="460"/>
    </location>
</feature>
<accession>A0A9W8IWZ3</accession>
<feature type="compositionally biased region" description="Gly residues" evidence="2">
    <location>
        <begin position="661"/>
        <end position="677"/>
    </location>
</feature>
<feature type="compositionally biased region" description="Basic and acidic residues" evidence="2">
    <location>
        <begin position="188"/>
        <end position="197"/>
    </location>
</feature>
<feature type="compositionally biased region" description="Acidic residues" evidence="2">
    <location>
        <begin position="104"/>
        <end position="120"/>
    </location>
</feature>
<evidence type="ECO:0000256" key="2">
    <source>
        <dbReference type="SAM" id="MobiDB-lite"/>
    </source>
</evidence>
<gene>
    <name evidence="3" type="ORF">H1R20_g15795</name>
</gene>
<feature type="region of interest" description="Disordered" evidence="2">
    <location>
        <begin position="447"/>
        <end position="466"/>
    </location>
</feature>
<dbReference type="OrthoDB" id="3222645at2759"/>
<proteinExistence type="predicted"/>
<keyword evidence="1" id="KW-0175">Coiled coil</keyword>
<dbReference type="AlphaFoldDB" id="A0A9W8IWZ3"/>
<organism evidence="3 4">
    <name type="scientific">Candolleomyces eurysporus</name>
    <dbReference type="NCBI Taxonomy" id="2828524"/>
    <lineage>
        <taxon>Eukaryota</taxon>
        <taxon>Fungi</taxon>
        <taxon>Dikarya</taxon>
        <taxon>Basidiomycota</taxon>
        <taxon>Agaricomycotina</taxon>
        <taxon>Agaricomycetes</taxon>
        <taxon>Agaricomycetidae</taxon>
        <taxon>Agaricales</taxon>
        <taxon>Agaricineae</taxon>
        <taxon>Psathyrellaceae</taxon>
        <taxon>Candolleomyces</taxon>
    </lineage>
</organism>
<feature type="region of interest" description="Disordered" evidence="2">
    <location>
        <begin position="188"/>
        <end position="210"/>
    </location>
</feature>
<keyword evidence="4" id="KW-1185">Reference proteome</keyword>
<feature type="region of interest" description="Disordered" evidence="2">
    <location>
        <begin position="1"/>
        <end position="120"/>
    </location>
</feature>
<feature type="non-terminal residue" evidence="3">
    <location>
        <position position="677"/>
    </location>
</feature>
<feature type="compositionally biased region" description="Basic and acidic residues" evidence="2">
    <location>
        <begin position="24"/>
        <end position="45"/>
    </location>
</feature>
<feature type="compositionally biased region" description="Low complexity" evidence="2">
    <location>
        <begin position="94"/>
        <end position="103"/>
    </location>
</feature>
<evidence type="ECO:0000256" key="1">
    <source>
        <dbReference type="SAM" id="Coils"/>
    </source>
</evidence>
<reference evidence="3" key="1">
    <citation type="submission" date="2022-06" db="EMBL/GenBank/DDBJ databases">
        <title>Genome Sequence of Candolleomyces eurysporus.</title>
        <authorList>
            <person name="Buettner E."/>
        </authorList>
    </citation>
    <scope>NUCLEOTIDE SEQUENCE</scope>
    <source>
        <strain evidence="3">VTCC 930004</strain>
    </source>
</reference>
<sequence length="677" mass="74631">MATTASSGKDYARGEMKSGNQSEGGERGGEEHVEDKKRRSTKDKPVPQPPQETHDRSSASAHDRSSSPIKRKPVPPESISHLQEPPVVVDLKDTSMGSSTGSSDSEDDELYSPLDDIEEIEVIERPGSRSTLQTPPPPPNPHLAALGVKELNMEEEPAEAFEAVTKNDEEKEKMERDFVMAKQLDHQLNHDPRKSEEGSMPGNYEAGDTSNLRSSVRSVASSLWNGSVESQLEKAKAKIQSLKKKLEEMEGHAYHYQRAYQQERVQHHRTYSQSKALEMECNAGRKHIHMQDEELKAVRNELGAVKQQLSDAVNLSEVRGKELKGAQVFLTKADTLSVTDVVQKVNALNEEIFQMAAFLGEVLVYEVLEPDANRQEHRQAAINSTYESARHTLGDTLASTLAHESVNEPKEQSNPLLVQIVMQIALTNWCGNFGRRWTSYQRVDNESATEAKEGQTKESGSKSGISKQLDHDRFIAELYDNIRDHEDQAVAGRWRSLTKAHLPFSTTGWDHSLMLAICSIMSVAGWATRSTEEVAQIEKRLSSIFKPLLDLRKATGEDVTSADLEISFIQPGQSFDPAYMEDEYADGRSSSKSKKSAPEAVISTSGLGLQRLVVKRPKAGGVQRQLEILSMPKVVLEKTIKEALEPPPPAKKKKKPTSGDPGAGSTGGVGLGGMLGI</sequence>
<name>A0A9W8IWZ3_9AGAR</name>
<dbReference type="EMBL" id="JANBPK010001629">
    <property type="protein sequence ID" value="KAJ2921298.1"/>
    <property type="molecule type" value="Genomic_DNA"/>
</dbReference>
<feature type="region of interest" description="Disordered" evidence="2">
    <location>
        <begin position="640"/>
        <end position="677"/>
    </location>
</feature>